<name>A0A859IFT5_GLAPU</name>
<accession>A0A859IFT5</accession>
<evidence type="ECO:0000313" key="3">
    <source>
        <dbReference type="Proteomes" id="UP000509790"/>
    </source>
</evidence>
<protein>
    <submittedName>
        <fullName evidence="1">Uncharacterized protein</fullName>
    </submittedName>
</protein>
<organism evidence="1 3">
    <name type="scientific">Glaesserella parasuis</name>
    <name type="common">Haemophilus parasuis</name>
    <dbReference type="NCBI Taxonomy" id="738"/>
    <lineage>
        <taxon>Bacteria</taxon>
        <taxon>Pseudomonadati</taxon>
        <taxon>Pseudomonadota</taxon>
        <taxon>Gammaproteobacteria</taxon>
        <taxon>Pasteurellales</taxon>
        <taxon>Pasteurellaceae</taxon>
        <taxon>Glaesserella</taxon>
    </lineage>
</organism>
<gene>
    <name evidence="1" type="ORF">FLK62_05675</name>
    <name evidence="2" type="ORF">FLK62_05750</name>
</gene>
<proteinExistence type="predicted"/>
<dbReference type="EMBL" id="CP041334">
    <property type="protein sequence ID" value="QKY72789.1"/>
    <property type="molecule type" value="Genomic_DNA"/>
</dbReference>
<dbReference type="AlphaFoldDB" id="A0A859IFT5"/>
<sequence>MKYSGCSKRIQTVQQALDEKYGAGKYKVGTDTLNGTQGLRTVRDSNKAGVCAEPKCSVVAKEIIPALLQALLLCGVVKVIIPRVAQKGKH</sequence>
<dbReference type="Proteomes" id="UP000509790">
    <property type="component" value="Chromosome"/>
</dbReference>
<evidence type="ECO:0000313" key="2">
    <source>
        <dbReference type="EMBL" id="QKY72799.1"/>
    </source>
</evidence>
<reference evidence="1 3" key="1">
    <citation type="submission" date="2019-06" db="EMBL/GenBank/DDBJ databases">
        <title>Complete genome sequence of Haemophilus parasuis HPS412.</title>
        <authorList>
            <person name="Yang S."/>
            <person name="Huang C."/>
        </authorList>
    </citation>
    <scope>NUCLEOTIDE SEQUENCE [LARGE SCALE GENOMIC DNA]</scope>
    <source>
        <strain evidence="1 3">HPS412</strain>
    </source>
</reference>
<dbReference type="EMBL" id="CP041334">
    <property type="protein sequence ID" value="QKY72799.1"/>
    <property type="molecule type" value="Genomic_DNA"/>
</dbReference>
<evidence type="ECO:0000313" key="1">
    <source>
        <dbReference type="EMBL" id="QKY72789.1"/>
    </source>
</evidence>
<dbReference type="RefSeq" id="WP_176443621.1">
    <property type="nucleotide sequence ID" value="NZ_CP041334.1"/>
</dbReference>